<evidence type="ECO:0000256" key="1">
    <source>
        <dbReference type="ARBA" id="ARBA00004571"/>
    </source>
</evidence>
<dbReference type="GO" id="GO:0006826">
    <property type="term" value="P:iron ion transport"/>
    <property type="evidence" value="ECO:0007669"/>
    <property type="project" value="UniProtKB-KW"/>
</dbReference>
<evidence type="ECO:0000256" key="7">
    <source>
        <dbReference type="ARBA" id="ARBA00023065"/>
    </source>
</evidence>
<dbReference type="EMBL" id="SHBP01000011">
    <property type="protein sequence ID" value="RZO19477.1"/>
    <property type="molecule type" value="Genomic_DNA"/>
</dbReference>
<gene>
    <name evidence="15" type="ORF">EVB03_07785</name>
</gene>
<keyword evidence="7" id="KW-0406">Ion transport</keyword>
<dbReference type="PANTHER" id="PTHR32552:SF81">
    <property type="entry name" value="TONB-DEPENDENT OUTER MEMBRANE RECEPTOR"/>
    <property type="match status" value="1"/>
</dbReference>
<dbReference type="PROSITE" id="PS52016">
    <property type="entry name" value="TONB_DEPENDENT_REC_3"/>
    <property type="match status" value="1"/>
</dbReference>
<dbReference type="Pfam" id="PF07715">
    <property type="entry name" value="Plug"/>
    <property type="match status" value="1"/>
</dbReference>
<dbReference type="AlphaFoldDB" id="A0A520ME29"/>
<name>A0A520ME29_9GAMM</name>
<evidence type="ECO:0000259" key="13">
    <source>
        <dbReference type="Pfam" id="PF00593"/>
    </source>
</evidence>
<dbReference type="SUPFAM" id="SSF56935">
    <property type="entry name" value="Porins"/>
    <property type="match status" value="1"/>
</dbReference>
<comment type="subcellular location">
    <subcellularLocation>
        <location evidence="1 11">Cell outer membrane</location>
        <topology evidence="1 11">Multi-pass membrane protein</topology>
    </subcellularLocation>
</comment>
<evidence type="ECO:0000313" key="15">
    <source>
        <dbReference type="EMBL" id="RZO19477.1"/>
    </source>
</evidence>
<evidence type="ECO:0000313" key="16">
    <source>
        <dbReference type="Proteomes" id="UP000315889"/>
    </source>
</evidence>
<dbReference type="Proteomes" id="UP000315889">
    <property type="component" value="Unassembled WGS sequence"/>
</dbReference>
<evidence type="ECO:0000256" key="2">
    <source>
        <dbReference type="ARBA" id="ARBA00022448"/>
    </source>
</evidence>
<comment type="similarity">
    <text evidence="11 12">Belongs to the TonB-dependent receptor family.</text>
</comment>
<reference evidence="15 16" key="1">
    <citation type="submission" date="2019-02" db="EMBL/GenBank/DDBJ databases">
        <title>Prokaryotic population dynamics and viral predation in marine succession experiment using metagenomics: the confinement effect.</title>
        <authorList>
            <person name="Haro-Moreno J.M."/>
            <person name="Rodriguez-Valera F."/>
            <person name="Lopez-Perez M."/>
        </authorList>
    </citation>
    <scope>NUCLEOTIDE SEQUENCE [LARGE SCALE GENOMIC DNA]</scope>
    <source>
        <strain evidence="15">MED-G170</strain>
    </source>
</reference>
<evidence type="ECO:0000256" key="8">
    <source>
        <dbReference type="ARBA" id="ARBA00023077"/>
    </source>
</evidence>
<dbReference type="InterPro" id="IPR000531">
    <property type="entry name" value="Beta-barrel_TonB"/>
</dbReference>
<dbReference type="Gene3D" id="2.40.170.20">
    <property type="entry name" value="TonB-dependent receptor, beta-barrel domain"/>
    <property type="match status" value="1"/>
</dbReference>
<proteinExistence type="inferred from homology"/>
<evidence type="ECO:0000256" key="11">
    <source>
        <dbReference type="PROSITE-ProRule" id="PRU01360"/>
    </source>
</evidence>
<accession>A0A520ME29</accession>
<evidence type="ECO:0000256" key="4">
    <source>
        <dbReference type="ARBA" id="ARBA00022496"/>
    </source>
</evidence>
<sequence>MLLSNGQPLHNTITRREIMKSIIKQDRNFRLSALTVGVAATLSAPIPVIAQELEEVIVTATRRATSTQDVPYNISAYGGDVIEKRQLLDLGDFVKNVPGLSHNDVGLREAGNNSTLVMRGLSAEPGGGAGEIPNLARPTVSTYVGETPVYYNLRLTDIDRVEVLRGPQGTLYGSGSLGGTLRIMPNKPDADDVAVRLNASVSSTEDADDPNYNYDAMVNVPLGEQFAMRLSGGYAREAGFVDAIGLRPRDEDGAFLLEDPNDFAGSGPVVSSGTLKDSNDGNVKHARLGLLWNVNDDVEALFSYHIQETETDNRQAQTIGEDRTLDQSGTAPFESDLNMASLEVVADLGFATLTSATSALELTVESGQDNSQFYEEAFSYYYFYYPRISTFSEYEASDDSFVQELRLASNGDGPLSWIAGVFYLDQDLKFDTIQEMPGFEDWWAASGKADYWGVPVPITSPQDLVYTQDRETSFTETAVFGEITYDISDAWSVTVGGRFFEQELDHEDISTLPTCYIINEDAFGAGFYCGEAPFGGSSVRNKDKLNDQIFKFNTFYALNDDTNVYATWSQGFRNGGVNALPTQGFIDDSYLAWAGLGVFPDLNTFEADKVDNYEVGIKGVLADNTLRYSAAVFFIEWQDPQARITGYNSGIDGVGNSTSDAESKGLELEISGLIGEDLAYTFGYAYTDAEFVEDGGLYTDSIVGGAKLPGHSKNMLAASLVYSMQIDGNPLDIGTDVFYRSDYDNALPGNFNEYDIDSITIWNVNASYQVGSWKLGLFAKNLADENSVVSAANIRSASNREVITRPRTVGLSLTYEM</sequence>
<evidence type="ECO:0000259" key="14">
    <source>
        <dbReference type="Pfam" id="PF07715"/>
    </source>
</evidence>
<evidence type="ECO:0000256" key="12">
    <source>
        <dbReference type="RuleBase" id="RU003357"/>
    </source>
</evidence>
<keyword evidence="3 11" id="KW-1134">Transmembrane beta strand</keyword>
<keyword evidence="15" id="KW-0675">Receptor</keyword>
<keyword evidence="9 11" id="KW-0472">Membrane</keyword>
<dbReference type="InterPro" id="IPR012910">
    <property type="entry name" value="Plug_dom"/>
</dbReference>
<keyword evidence="4" id="KW-0410">Iron transport</keyword>
<keyword evidence="6" id="KW-0408">Iron</keyword>
<evidence type="ECO:0000256" key="6">
    <source>
        <dbReference type="ARBA" id="ARBA00023004"/>
    </source>
</evidence>
<evidence type="ECO:0000256" key="9">
    <source>
        <dbReference type="ARBA" id="ARBA00023136"/>
    </source>
</evidence>
<dbReference type="InterPro" id="IPR036942">
    <property type="entry name" value="Beta-barrel_TonB_sf"/>
</dbReference>
<dbReference type="GO" id="GO:0009279">
    <property type="term" value="C:cell outer membrane"/>
    <property type="evidence" value="ECO:0007669"/>
    <property type="project" value="UniProtKB-SubCell"/>
</dbReference>
<feature type="domain" description="TonB-dependent receptor plug" evidence="14">
    <location>
        <begin position="67"/>
        <end position="180"/>
    </location>
</feature>
<keyword evidence="5 11" id="KW-0812">Transmembrane</keyword>
<evidence type="ECO:0000256" key="3">
    <source>
        <dbReference type="ARBA" id="ARBA00022452"/>
    </source>
</evidence>
<dbReference type="Pfam" id="PF00593">
    <property type="entry name" value="TonB_dep_Rec_b-barrel"/>
    <property type="match status" value="1"/>
</dbReference>
<evidence type="ECO:0000256" key="10">
    <source>
        <dbReference type="ARBA" id="ARBA00023237"/>
    </source>
</evidence>
<keyword evidence="10 11" id="KW-0998">Cell outer membrane</keyword>
<protein>
    <submittedName>
        <fullName evidence="15">TonB-dependent receptor</fullName>
    </submittedName>
</protein>
<organism evidence="15 16">
    <name type="scientific">SAR92 clade bacterium</name>
    <dbReference type="NCBI Taxonomy" id="2315479"/>
    <lineage>
        <taxon>Bacteria</taxon>
        <taxon>Pseudomonadati</taxon>
        <taxon>Pseudomonadota</taxon>
        <taxon>Gammaproteobacteria</taxon>
        <taxon>Cellvibrionales</taxon>
        <taxon>Porticoccaceae</taxon>
        <taxon>SAR92 clade</taxon>
    </lineage>
</organism>
<feature type="domain" description="TonB-dependent receptor-like beta-barrel" evidence="13">
    <location>
        <begin position="362"/>
        <end position="782"/>
    </location>
</feature>
<comment type="caution">
    <text evidence="15">The sequence shown here is derived from an EMBL/GenBank/DDBJ whole genome shotgun (WGS) entry which is preliminary data.</text>
</comment>
<dbReference type="PANTHER" id="PTHR32552">
    <property type="entry name" value="FERRICHROME IRON RECEPTOR-RELATED"/>
    <property type="match status" value="1"/>
</dbReference>
<keyword evidence="2 11" id="KW-0813">Transport</keyword>
<dbReference type="InterPro" id="IPR039426">
    <property type="entry name" value="TonB-dep_rcpt-like"/>
</dbReference>
<keyword evidence="8 12" id="KW-0798">TonB box</keyword>
<evidence type="ECO:0000256" key="5">
    <source>
        <dbReference type="ARBA" id="ARBA00022692"/>
    </source>
</evidence>